<keyword evidence="2" id="KW-0378">Hydrolase</keyword>
<feature type="domain" description="Dienelactone hydrolase" evidence="1">
    <location>
        <begin position="36"/>
        <end position="161"/>
    </location>
</feature>
<dbReference type="InterPro" id="IPR029058">
    <property type="entry name" value="AB_hydrolase_fold"/>
</dbReference>
<evidence type="ECO:0000313" key="3">
    <source>
        <dbReference type="Proteomes" id="UP000075515"/>
    </source>
</evidence>
<gene>
    <name evidence="2" type="ORF">BE18_05495</name>
</gene>
<dbReference type="SUPFAM" id="SSF53474">
    <property type="entry name" value="alpha/beta-Hydrolases"/>
    <property type="match status" value="1"/>
</dbReference>
<evidence type="ECO:0000259" key="1">
    <source>
        <dbReference type="Pfam" id="PF01738"/>
    </source>
</evidence>
<dbReference type="Pfam" id="PF01738">
    <property type="entry name" value="DLH"/>
    <property type="match status" value="1"/>
</dbReference>
<proteinExistence type="predicted"/>
<sequence length="280" mass="29883">MTTPSKPKAPEGDLATFQRERVAHHGETRDVYRKGKGPAVLVLTEMPGISPQVLGFADRVVALGCTAVLPDLFGTAGRDPLQPSRLSGTLYALSTMAKACVSKEFTVLATGRSSPVVDWLRALAASEHERCGGPGVGVVGMCFTGGFALAMAADARVLAPVMSQPSLPLGLTESRRRSVDCEPATLDAVAQRCDREGLRVIGLRFKGDPLVPEERFQFLRERLGDGFVAVELEQADGHPEGPLKKHHSVLTGALIDAPGEPTRAALDRVLQLFRDKLLAA</sequence>
<dbReference type="AlphaFoldDB" id="A0A150SGP5"/>
<reference evidence="2 3" key="1">
    <citation type="submission" date="2014-02" db="EMBL/GenBank/DDBJ databases">
        <title>The small core and large imbalanced accessory genome model reveals a collaborative survival strategy of Sorangium cellulosum strains in nature.</title>
        <authorList>
            <person name="Han K."/>
            <person name="Peng R."/>
            <person name="Blom J."/>
            <person name="Li Y.-Z."/>
        </authorList>
    </citation>
    <scope>NUCLEOTIDE SEQUENCE [LARGE SCALE GENOMIC DNA]</scope>
    <source>
        <strain evidence="2 3">So0149</strain>
    </source>
</reference>
<dbReference type="GO" id="GO:0016787">
    <property type="term" value="F:hydrolase activity"/>
    <property type="evidence" value="ECO:0007669"/>
    <property type="project" value="UniProtKB-KW"/>
</dbReference>
<dbReference type="EMBL" id="JEMC01001413">
    <property type="protein sequence ID" value="KYF97398.1"/>
    <property type="molecule type" value="Genomic_DNA"/>
</dbReference>
<accession>A0A150SGP5</accession>
<dbReference type="Proteomes" id="UP000075515">
    <property type="component" value="Unassembled WGS sequence"/>
</dbReference>
<dbReference type="InterPro" id="IPR002925">
    <property type="entry name" value="Dienelactn_hydro"/>
</dbReference>
<protein>
    <submittedName>
        <fullName evidence="2">Dienelactone hydrolase</fullName>
    </submittedName>
</protein>
<organism evidence="2 3">
    <name type="scientific">Sorangium cellulosum</name>
    <name type="common">Polyangium cellulosum</name>
    <dbReference type="NCBI Taxonomy" id="56"/>
    <lineage>
        <taxon>Bacteria</taxon>
        <taxon>Pseudomonadati</taxon>
        <taxon>Myxococcota</taxon>
        <taxon>Polyangia</taxon>
        <taxon>Polyangiales</taxon>
        <taxon>Polyangiaceae</taxon>
        <taxon>Sorangium</taxon>
    </lineage>
</organism>
<evidence type="ECO:0000313" key="2">
    <source>
        <dbReference type="EMBL" id="KYF97398.1"/>
    </source>
</evidence>
<name>A0A150SGP5_SORCE</name>
<dbReference type="Gene3D" id="3.40.50.1820">
    <property type="entry name" value="alpha/beta hydrolase"/>
    <property type="match status" value="1"/>
</dbReference>
<comment type="caution">
    <text evidence="2">The sequence shown here is derived from an EMBL/GenBank/DDBJ whole genome shotgun (WGS) entry which is preliminary data.</text>
</comment>